<reference evidence="3" key="1">
    <citation type="journal article" date="2019" name="Int. J. Syst. Evol. Microbiol.">
        <title>The Global Catalogue of Microorganisms (GCM) 10K type strain sequencing project: providing services to taxonomists for standard genome sequencing and annotation.</title>
        <authorList>
            <consortium name="The Broad Institute Genomics Platform"/>
            <consortium name="The Broad Institute Genome Sequencing Center for Infectious Disease"/>
            <person name="Wu L."/>
            <person name="Ma J."/>
        </authorList>
    </citation>
    <scope>NUCLEOTIDE SEQUENCE [LARGE SCALE GENOMIC DNA]</scope>
    <source>
        <strain evidence="3">JCM 10303</strain>
    </source>
</reference>
<name>A0ABP3MDD6_SACER</name>
<protein>
    <submittedName>
        <fullName evidence="2">Helix-turn-helix transcriptional regulator</fullName>
    </submittedName>
</protein>
<dbReference type="CDD" id="cd00093">
    <property type="entry name" value="HTH_XRE"/>
    <property type="match status" value="1"/>
</dbReference>
<dbReference type="InterPro" id="IPR001387">
    <property type="entry name" value="Cro/C1-type_HTH"/>
</dbReference>
<comment type="caution">
    <text evidence="2">The sequence shown here is derived from an EMBL/GenBank/DDBJ whole genome shotgun (WGS) entry which is preliminary data.</text>
</comment>
<keyword evidence="3" id="KW-1185">Reference proteome</keyword>
<dbReference type="InterPro" id="IPR010982">
    <property type="entry name" value="Lambda_DNA-bd_dom_sf"/>
</dbReference>
<dbReference type="PANTHER" id="PTHR35010:SF2">
    <property type="entry name" value="BLL4672 PROTEIN"/>
    <property type="match status" value="1"/>
</dbReference>
<dbReference type="InterPro" id="IPR041413">
    <property type="entry name" value="MLTR_LBD"/>
</dbReference>
<dbReference type="Pfam" id="PF17765">
    <property type="entry name" value="MLTR_LBD"/>
    <property type="match status" value="1"/>
</dbReference>
<dbReference type="Gene3D" id="1.10.260.40">
    <property type="entry name" value="lambda repressor-like DNA-binding domains"/>
    <property type="match status" value="1"/>
</dbReference>
<evidence type="ECO:0000313" key="2">
    <source>
        <dbReference type="EMBL" id="GAA0518233.1"/>
    </source>
</evidence>
<dbReference type="PROSITE" id="PS50943">
    <property type="entry name" value="HTH_CROC1"/>
    <property type="match status" value="1"/>
</dbReference>
<gene>
    <name evidence="2" type="ORF">GCM10009533_16660</name>
</gene>
<dbReference type="Gene3D" id="3.30.450.180">
    <property type="match status" value="1"/>
</dbReference>
<dbReference type="EMBL" id="BAAAGS010000008">
    <property type="protein sequence ID" value="GAA0518233.1"/>
    <property type="molecule type" value="Genomic_DNA"/>
</dbReference>
<dbReference type="SUPFAM" id="SSF47413">
    <property type="entry name" value="lambda repressor-like DNA-binding domains"/>
    <property type="match status" value="1"/>
</dbReference>
<evidence type="ECO:0000313" key="3">
    <source>
        <dbReference type="Proteomes" id="UP001500729"/>
    </source>
</evidence>
<dbReference type="RefSeq" id="WP_009942689.1">
    <property type="nucleotide sequence ID" value="NZ_BAAAGS010000008.1"/>
</dbReference>
<dbReference type="Proteomes" id="UP001500729">
    <property type="component" value="Unassembled WGS sequence"/>
</dbReference>
<dbReference type="PANTHER" id="PTHR35010">
    <property type="entry name" value="BLL4672 PROTEIN-RELATED"/>
    <property type="match status" value="1"/>
</dbReference>
<evidence type="ECO:0000259" key="1">
    <source>
        <dbReference type="PROSITE" id="PS50943"/>
    </source>
</evidence>
<dbReference type="Pfam" id="PF13560">
    <property type="entry name" value="HTH_31"/>
    <property type="match status" value="1"/>
</dbReference>
<dbReference type="SMART" id="SM00530">
    <property type="entry name" value="HTH_XRE"/>
    <property type="match status" value="1"/>
</dbReference>
<proteinExistence type="predicted"/>
<organism evidence="2 3">
    <name type="scientific">Saccharopolyspora erythraea</name>
    <name type="common">Streptomyces erythraeus</name>
    <dbReference type="NCBI Taxonomy" id="1836"/>
    <lineage>
        <taxon>Bacteria</taxon>
        <taxon>Bacillati</taxon>
        <taxon>Actinomycetota</taxon>
        <taxon>Actinomycetes</taxon>
        <taxon>Pseudonocardiales</taxon>
        <taxon>Pseudonocardiaceae</taxon>
        <taxon>Saccharopolyspora</taxon>
    </lineage>
</organism>
<feature type="domain" description="HTH cro/C1-type" evidence="1">
    <location>
        <begin position="35"/>
        <end position="82"/>
    </location>
</feature>
<accession>A0ABP3MDD6</accession>
<sequence length="277" mass="31116">MDHRTELSQFLRTRRARLSPADVGLPRYGRRRVPGLRREELAQLAGVSVAYYTRLEQGHAQNVSGEVLGAICDALRLDQAERDHLRNLVRPVRKRRRSAQQRVRPALQQLIDAMESTPAIVLGRRLDILGWNRLACALLGDFPAMEPGRRNLARQVFLEPAAREFYVDWTAKATEIVALLRLDAGRHPDDEALCALVEELSGRSEVFSRLWADRDVRDLGYGRKQLRHPVVGPLTLAYETMHLPDPDQKVIAYHAEPGSPSSESLNLLATSTLVPAG</sequence>